<proteinExistence type="predicted"/>
<sequence length="224" mass="26003">MLAIKVNTEELSFYIINIYAPTGFDNDIIRTFLDALTELSFIFGDFNLHHPLWGSNDSSRFGNKFANWLMDSNFVILNTSTPTHTSPAGKQSLFDLTLCSKSLLYHSDCFVVDSSFESDHSPVVTTCTLFQHNQRYRTEIKWQSIMILAEKSFEDKGQDLESIPHQVSSIISQNTRKFPLPDKQYPPWWNNICHKLHNLKIIYRKKALSTFSSKFWILHKKICK</sequence>
<dbReference type="Gene3D" id="3.60.10.10">
    <property type="entry name" value="Endonuclease/exonuclease/phosphatase"/>
    <property type="match status" value="1"/>
</dbReference>
<dbReference type="InterPro" id="IPR036691">
    <property type="entry name" value="Endo/exonu/phosph_ase_sf"/>
</dbReference>
<organism evidence="2 3">
    <name type="scientific">Araneus ventricosus</name>
    <name type="common">Orbweaver spider</name>
    <name type="synonym">Epeira ventricosa</name>
    <dbReference type="NCBI Taxonomy" id="182803"/>
    <lineage>
        <taxon>Eukaryota</taxon>
        <taxon>Metazoa</taxon>
        <taxon>Ecdysozoa</taxon>
        <taxon>Arthropoda</taxon>
        <taxon>Chelicerata</taxon>
        <taxon>Arachnida</taxon>
        <taxon>Araneae</taxon>
        <taxon>Araneomorphae</taxon>
        <taxon>Entelegynae</taxon>
        <taxon>Araneoidea</taxon>
        <taxon>Araneidae</taxon>
        <taxon>Araneus</taxon>
    </lineage>
</organism>
<dbReference type="Proteomes" id="UP000499080">
    <property type="component" value="Unassembled WGS sequence"/>
</dbReference>
<feature type="domain" description="Endonuclease/exonuclease/phosphatase" evidence="1">
    <location>
        <begin position="14"/>
        <end position="123"/>
    </location>
</feature>
<dbReference type="EMBL" id="BGPR01000536">
    <property type="protein sequence ID" value="GBM25353.1"/>
    <property type="molecule type" value="Genomic_DNA"/>
</dbReference>
<gene>
    <name evidence="2" type="ORF">AVEN_12296_1</name>
</gene>
<dbReference type="Pfam" id="PF14529">
    <property type="entry name" value="Exo_endo_phos_2"/>
    <property type="match status" value="1"/>
</dbReference>
<reference evidence="2 3" key="1">
    <citation type="journal article" date="2019" name="Sci. Rep.">
        <title>Orb-weaving spider Araneus ventricosus genome elucidates the spidroin gene catalogue.</title>
        <authorList>
            <person name="Kono N."/>
            <person name="Nakamura H."/>
            <person name="Ohtoshi R."/>
            <person name="Moran D.A.P."/>
            <person name="Shinohara A."/>
            <person name="Yoshida Y."/>
            <person name="Fujiwara M."/>
            <person name="Mori M."/>
            <person name="Tomita M."/>
            <person name="Arakawa K."/>
        </authorList>
    </citation>
    <scope>NUCLEOTIDE SEQUENCE [LARGE SCALE GENOMIC DNA]</scope>
</reference>
<keyword evidence="3" id="KW-1185">Reference proteome</keyword>
<dbReference type="SUPFAM" id="SSF56219">
    <property type="entry name" value="DNase I-like"/>
    <property type="match status" value="1"/>
</dbReference>
<protein>
    <recommendedName>
        <fullName evidence="1">Endonuclease/exonuclease/phosphatase domain-containing protein</fullName>
    </recommendedName>
</protein>
<comment type="caution">
    <text evidence="2">The sequence shown here is derived from an EMBL/GenBank/DDBJ whole genome shotgun (WGS) entry which is preliminary data.</text>
</comment>
<dbReference type="OrthoDB" id="6514113at2759"/>
<evidence type="ECO:0000313" key="2">
    <source>
        <dbReference type="EMBL" id="GBM25353.1"/>
    </source>
</evidence>
<evidence type="ECO:0000259" key="1">
    <source>
        <dbReference type="Pfam" id="PF14529"/>
    </source>
</evidence>
<accession>A0A4Y2E864</accession>
<name>A0A4Y2E864_ARAVE</name>
<dbReference type="AlphaFoldDB" id="A0A4Y2E864"/>
<dbReference type="GO" id="GO:0003824">
    <property type="term" value="F:catalytic activity"/>
    <property type="evidence" value="ECO:0007669"/>
    <property type="project" value="InterPro"/>
</dbReference>
<dbReference type="InterPro" id="IPR005135">
    <property type="entry name" value="Endo/exonuclease/phosphatase"/>
</dbReference>
<evidence type="ECO:0000313" key="3">
    <source>
        <dbReference type="Proteomes" id="UP000499080"/>
    </source>
</evidence>